<evidence type="ECO:0000256" key="9">
    <source>
        <dbReference type="ARBA" id="ARBA00033765"/>
    </source>
</evidence>
<evidence type="ECO:0000256" key="8">
    <source>
        <dbReference type="ARBA" id="ARBA00023014"/>
    </source>
</evidence>
<keyword evidence="4 13" id="KW-0808">Transferase</keyword>
<feature type="domain" description="MTTase N-terminal" evidence="15">
    <location>
        <begin position="28"/>
        <end position="150"/>
    </location>
</feature>
<proteinExistence type="inferred from homology"/>
<feature type="binding site" evidence="13">
    <location>
        <position position="189"/>
    </location>
    <ligand>
        <name>[4Fe-4S] cluster</name>
        <dbReference type="ChEBI" id="CHEBI:49883"/>
        <label>2</label>
        <note>4Fe-4S-S-AdoMet</note>
    </ligand>
</feature>
<dbReference type="Gene3D" id="3.40.50.12160">
    <property type="entry name" value="Methylthiotransferase, N-terminal domain"/>
    <property type="match status" value="1"/>
</dbReference>
<dbReference type="SUPFAM" id="SSF102114">
    <property type="entry name" value="Radical SAM enzymes"/>
    <property type="match status" value="1"/>
</dbReference>
<dbReference type="GO" id="GO:0035597">
    <property type="term" value="F:tRNA-2-methylthio-N(6)-dimethylallyladenosine(37) synthase activity"/>
    <property type="evidence" value="ECO:0007669"/>
    <property type="project" value="UniProtKB-EC"/>
</dbReference>
<evidence type="ECO:0000256" key="7">
    <source>
        <dbReference type="ARBA" id="ARBA00023004"/>
    </source>
</evidence>
<keyword evidence="2 13" id="KW-0004">4Fe-4S</keyword>
<keyword evidence="3 13" id="KW-0963">Cytoplasm</keyword>
<dbReference type="SFLD" id="SFLDG01082">
    <property type="entry name" value="B12-binding_domain_containing"/>
    <property type="match status" value="1"/>
</dbReference>
<dbReference type="GO" id="GO:0005829">
    <property type="term" value="C:cytosol"/>
    <property type="evidence" value="ECO:0007669"/>
    <property type="project" value="TreeGrafter"/>
</dbReference>
<comment type="subunit">
    <text evidence="13">Monomer.</text>
</comment>
<dbReference type="CDD" id="cd01335">
    <property type="entry name" value="Radical_SAM"/>
    <property type="match status" value="1"/>
</dbReference>
<evidence type="ECO:0000256" key="13">
    <source>
        <dbReference type="HAMAP-Rule" id="MF_01864"/>
    </source>
</evidence>
<evidence type="ECO:0000256" key="2">
    <source>
        <dbReference type="ARBA" id="ARBA00022485"/>
    </source>
</evidence>
<dbReference type="InterPro" id="IPR038135">
    <property type="entry name" value="Methylthiotransferase_N_sf"/>
</dbReference>
<accession>A0A1M7NBF7</accession>
<reference evidence="17 18" key="1">
    <citation type="submission" date="2016-11" db="EMBL/GenBank/DDBJ databases">
        <authorList>
            <person name="Jaros S."/>
            <person name="Januszkiewicz K."/>
            <person name="Wedrychowicz H."/>
        </authorList>
    </citation>
    <scope>NUCLEOTIDE SEQUENCE [LARGE SCALE GENOMIC DNA]</scope>
    <source>
        <strain evidence="17 18">BPI-34</strain>
    </source>
</reference>
<dbReference type="SFLD" id="SFLDF00273">
    <property type="entry name" value="(dimethylallyl)adenosine_tRNA"/>
    <property type="match status" value="1"/>
</dbReference>
<dbReference type="PROSITE" id="PS50926">
    <property type="entry name" value="TRAM"/>
    <property type="match status" value="1"/>
</dbReference>
<evidence type="ECO:0000256" key="5">
    <source>
        <dbReference type="ARBA" id="ARBA00022691"/>
    </source>
</evidence>
<dbReference type="AlphaFoldDB" id="A0A1M7NBF7"/>
<comment type="similarity">
    <text evidence="13">Belongs to the methylthiotransferase family. MiaB subfamily.</text>
</comment>
<evidence type="ECO:0000256" key="12">
    <source>
        <dbReference type="ARBA" id="ARBA00081141"/>
    </source>
</evidence>
<dbReference type="SFLD" id="SFLDF00413">
    <property type="entry name" value="CDK5RAP1"/>
    <property type="match status" value="1"/>
</dbReference>
<organism evidence="17 18">
    <name type="scientific">Xylanibacter ruminicola</name>
    <name type="common">Prevotella ruminicola</name>
    <dbReference type="NCBI Taxonomy" id="839"/>
    <lineage>
        <taxon>Bacteria</taxon>
        <taxon>Pseudomonadati</taxon>
        <taxon>Bacteroidota</taxon>
        <taxon>Bacteroidia</taxon>
        <taxon>Bacteroidales</taxon>
        <taxon>Prevotellaceae</taxon>
        <taxon>Xylanibacter</taxon>
    </lineage>
</organism>
<dbReference type="InterPro" id="IPR007197">
    <property type="entry name" value="rSAM"/>
</dbReference>
<dbReference type="InterPro" id="IPR058240">
    <property type="entry name" value="rSAM_sf"/>
</dbReference>
<dbReference type="PROSITE" id="PS51449">
    <property type="entry name" value="MTTASE_N"/>
    <property type="match status" value="1"/>
</dbReference>
<evidence type="ECO:0000256" key="4">
    <source>
        <dbReference type="ARBA" id="ARBA00022679"/>
    </source>
</evidence>
<dbReference type="FunFam" id="3.40.50.12160:FF:000003">
    <property type="entry name" value="CDK5 regulatory subunit-associated protein 1"/>
    <property type="match status" value="1"/>
</dbReference>
<comment type="cofactor">
    <cofactor evidence="13">
        <name>[4Fe-4S] cluster</name>
        <dbReference type="ChEBI" id="CHEBI:49883"/>
    </cofactor>
    <text evidence="13">Binds 2 [4Fe-4S] clusters. One cluster is coordinated with 3 cysteines and an exchangeable S-adenosyl-L-methionine.</text>
</comment>
<dbReference type="FunFam" id="3.80.30.20:FF:000001">
    <property type="entry name" value="tRNA-2-methylthio-N(6)-dimethylallyladenosine synthase 2"/>
    <property type="match status" value="1"/>
</dbReference>
<evidence type="ECO:0000313" key="18">
    <source>
        <dbReference type="Proteomes" id="UP000184280"/>
    </source>
</evidence>
<keyword evidence="5 13" id="KW-0949">S-adenosyl-L-methionine</keyword>
<feature type="binding site" evidence="13">
    <location>
        <position position="193"/>
    </location>
    <ligand>
        <name>[4Fe-4S] cluster</name>
        <dbReference type="ChEBI" id="CHEBI:49883"/>
        <label>2</label>
        <note>4Fe-4S-S-AdoMet</note>
    </ligand>
</feature>
<evidence type="ECO:0000256" key="1">
    <source>
        <dbReference type="ARBA" id="ARBA00003234"/>
    </source>
</evidence>
<dbReference type="InterPro" id="IPR002792">
    <property type="entry name" value="TRAM_dom"/>
</dbReference>
<dbReference type="NCBIfam" id="TIGR00089">
    <property type="entry name" value="MiaB/RimO family radical SAM methylthiotransferase"/>
    <property type="match status" value="1"/>
</dbReference>
<dbReference type="InterPro" id="IPR013848">
    <property type="entry name" value="Methylthiotransferase_N"/>
</dbReference>
<evidence type="ECO:0000259" key="15">
    <source>
        <dbReference type="PROSITE" id="PS51449"/>
    </source>
</evidence>
<feature type="binding site" evidence="13">
    <location>
        <position position="37"/>
    </location>
    <ligand>
        <name>[4Fe-4S] cluster</name>
        <dbReference type="ChEBI" id="CHEBI:49883"/>
        <label>1</label>
    </ligand>
</feature>
<feature type="binding site" evidence="13">
    <location>
        <position position="114"/>
    </location>
    <ligand>
        <name>[4Fe-4S] cluster</name>
        <dbReference type="ChEBI" id="CHEBI:49883"/>
        <label>1</label>
    </ligand>
</feature>
<dbReference type="SMART" id="SM00729">
    <property type="entry name" value="Elp3"/>
    <property type="match status" value="1"/>
</dbReference>
<keyword evidence="6 13" id="KW-0479">Metal-binding</keyword>
<dbReference type="Proteomes" id="UP000184280">
    <property type="component" value="Unassembled WGS sequence"/>
</dbReference>
<evidence type="ECO:0000313" key="17">
    <source>
        <dbReference type="EMBL" id="SHN01049.1"/>
    </source>
</evidence>
<keyword evidence="8 13" id="KW-0411">Iron-sulfur</keyword>
<dbReference type="InterPro" id="IPR006463">
    <property type="entry name" value="MiaB_methiolase"/>
</dbReference>
<feature type="binding site" evidence="13">
    <location>
        <position position="196"/>
    </location>
    <ligand>
        <name>[4Fe-4S] cluster</name>
        <dbReference type="ChEBI" id="CHEBI:49883"/>
        <label>2</label>
        <note>4Fe-4S-S-AdoMet</note>
    </ligand>
</feature>
<dbReference type="Pfam" id="PF00919">
    <property type="entry name" value="UPF0004"/>
    <property type="match status" value="1"/>
</dbReference>
<comment type="function">
    <text evidence="1 13">Catalyzes the methylthiolation of N6-(dimethylallyl)adenosine (i(6)A), leading to the formation of 2-methylthio-N6-(dimethylallyl)adenosine (ms(2)i(6)A) at position 37 in tRNAs that read codons beginning with uridine.</text>
</comment>
<dbReference type="SFLD" id="SFLDS00029">
    <property type="entry name" value="Radical_SAM"/>
    <property type="match status" value="1"/>
</dbReference>
<dbReference type="GO" id="GO:0051539">
    <property type="term" value="F:4 iron, 4 sulfur cluster binding"/>
    <property type="evidence" value="ECO:0007669"/>
    <property type="project" value="UniProtKB-UniRule"/>
</dbReference>
<dbReference type="PROSITE" id="PS51918">
    <property type="entry name" value="RADICAL_SAM"/>
    <property type="match status" value="1"/>
</dbReference>
<evidence type="ECO:0000256" key="6">
    <source>
        <dbReference type="ARBA" id="ARBA00022723"/>
    </source>
</evidence>
<dbReference type="SFLD" id="SFLDG01061">
    <property type="entry name" value="methylthiotransferase"/>
    <property type="match status" value="1"/>
</dbReference>
<protein>
    <recommendedName>
        <fullName evidence="10 13">tRNA-2-methylthio-N(6)-dimethylallyladenosine synthase</fullName>
        <ecNumber evidence="9 13">2.8.4.3</ecNumber>
    </recommendedName>
    <alternativeName>
        <fullName evidence="12 13">(Dimethylallyl)adenosine tRNA methylthiotransferase MiaB</fullName>
    </alternativeName>
    <alternativeName>
        <fullName evidence="11 13">tRNA-i(6)A37 methylthiotransferase</fullName>
    </alternativeName>
</protein>
<dbReference type="PANTHER" id="PTHR43020">
    <property type="entry name" value="CDK5 REGULATORY SUBUNIT-ASSOCIATED PROTEIN 1"/>
    <property type="match status" value="1"/>
</dbReference>
<dbReference type="EMBL" id="FRCJ01000009">
    <property type="protein sequence ID" value="SHN01049.1"/>
    <property type="molecule type" value="Genomic_DNA"/>
</dbReference>
<keyword evidence="7 13" id="KW-0408">Iron</keyword>
<evidence type="ECO:0000259" key="14">
    <source>
        <dbReference type="PROSITE" id="PS50926"/>
    </source>
</evidence>
<evidence type="ECO:0000256" key="10">
    <source>
        <dbReference type="ARBA" id="ARBA00068570"/>
    </source>
</evidence>
<feature type="domain" description="TRAM" evidence="14">
    <location>
        <begin position="412"/>
        <end position="475"/>
    </location>
</feature>
<sequence length="476" mass="54433">MCMHLMCSRRLTAYRYLLFNLFILCMMKKLYIETYGCQMNVADSEVVASVMQMAGYETTETIDEADAVFLNTCSVRDNAEQKIFHRLDALDAERRRRQKADPEANRMLIGVLGCMAERAQNDLLDNHHCDLVAGPDAYLSLPDLIAQAELGHKAMNTELSTSETYKDVVPQRIGIGHKIGGFVSIMRGCNNFCHYCIVPYTRGRERSRDIESILREVRDLRDKGYKEVTLLGQNVNSYKLDNPEGLDSLDFPALLRRVAEEVPTMRVRFTTSHPKDMSDETLKVIAEVPNVCKHIHLPVQSGSDRILKLMNRKYTREWYMDRVHAIRRIIPDCGLSTDIFVGYHSETEEDHQLSLDLMREVGYDSAFMFKYSERPGTYASKHLPDDVPEEEKIRRLNELIALQTEMSAIQNKKDEGKEFDVLVEGFSKRSREQLCGRTEQNKMVVFDKAGHHIGETVRVRITGSTSATLLGEAVEK</sequence>
<evidence type="ECO:0000256" key="3">
    <source>
        <dbReference type="ARBA" id="ARBA00022490"/>
    </source>
</evidence>
<name>A0A1M7NBF7_XYLRU</name>
<gene>
    <name evidence="13" type="primary">miaB</name>
    <name evidence="17" type="ORF">SAMN04488494_3174</name>
</gene>
<dbReference type="NCBIfam" id="TIGR01574">
    <property type="entry name" value="miaB-methiolase"/>
    <property type="match status" value="1"/>
</dbReference>
<comment type="subcellular location">
    <subcellularLocation>
        <location evidence="13">Cytoplasm</location>
    </subcellularLocation>
</comment>
<dbReference type="InterPro" id="IPR005839">
    <property type="entry name" value="Methylthiotransferase"/>
</dbReference>
<dbReference type="HAMAP" id="MF_01864">
    <property type="entry name" value="tRNA_metthiotr_MiaB"/>
    <property type="match status" value="1"/>
</dbReference>
<evidence type="ECO:0000256" key="11">
    <source>
        <dbReference type="ARBA" id="ARBA00080698"/>
    </source>
</evidence>
<dbReference type="InterPro" id="IPR023404">
    <property type="entry name" value="rSAM_horseshoe"/>
</dbReference>
<feature type="domain" description="Radical SAM core" evidence="16">
    <location>
        <begin position="175"/>
        <end position="410"/>
    </location>
</feature>
<dbReference type="PANTHER" id="PTHR43020:SF2">
    <property type="entry name" value="MITOCHONDRIAL TRNA METHYLTHIOTRANSFERASE CDK5RAP1"/>
    <property type="match status" value="1"/>
</dbReference>
<keyword evidence="13" id="KW-0819">tRNA processing</keyword>
<dbReference type="EC" id="2.8.4.3" evidence="9 13"/>
<dbReference type="Pfam" id="PF04055">
    <property type="entry name" value="Radical_SAM"/>
    <property type="match status" value="1"/>
</dbReference>
<dbReference type="Pfam" id="PF01938">
    <property type="entry name" value="TRAM"/>
    <property type="match status" value="1"/>
</dbReference>
<evidence type="ECO:0000259" key="16">
    <source>
        <dbReference type="PROSITE" id="PS51918"/>
    </source>
</evidence>
<feature type="binding site" evidence="13">
    <location>
        <position position="73"/>
    </location>
    <ligand>
        <name>[4Fe-4S] cluster</name>
        <dbReference type="ChEBI" id="CHEBI:49883"/>
        <label>1</label>
    </ligand>
</feature>
<dbReference type="GO" id="GO:0046872">
    <property type="term" value="F:metal ion binding"/>
    <property type="evidence" value="ECO:0007669"/>
    <property type="project" value="UniProtKB-KW"/>
</dbReference>
<dbReference type="InterPro" id="IPR006638">
    <property type="entry name" value="Elp3/MiaA/NifB-like_rSAM"/>
</dbReference>
<comment type="catalytic activity">
    <reaction evidence="13">
        <text>N(6)-dimethylallyladenosine(37) in tRNA + (sulfur carrier)-SH + AH2 + 2 S-adenosyl-L-methionine = 2-methylsulfanyl-N(6)-dimethylallyladenosine(37) in tRNA + (sulfur carrier)-H + 5'-deoxyadenosine + L-methionine + A + S-adenosyl-L-homocysteine + 2 H(+)</text>
        <dbReference type="Rhea" id="RHEA:37067"/>
        <dbReference type="Rhea" id="RHEA-COMP:10375"/>
        <dbReference type="Rhea" id="RHEA-COMP:10376"/>
        <dbReference type="Rhea" id="RHEA-COMP:14737"/>
        <dbReference type="Rhea" id="RHEA-COMP:14739"/>
        <dbReference type="ChEBI" id="CHEBI:13193"/>
        <dbReference type="ChEBI" id="CHEBI:15378"/>
        <dbReference type="ChEBI" id="CHEBI:17319"/>
        <dbReference type="ChEBI" id="CHEBI:17499"/>
        <dbReference type="ChEBI" id="CHEBI:29917"/>
        <dbReference type="ChEBI" id="CHEBI:57844"/>
        <dbReference type="ChEBI" id="CHEBI:57856"/>
        <dbReference type="ChEBI" id="CHEBI:59789"/>
        <dbReference type="ChEBI" id="CHEBI:64428"/>
        <dbReference type="ChEBI" id="CHEBI:74415"/>
        <dbReference type="ChEBI" id="CHEBI:74417"/>
        <dbReference type="EC" id="2.8.4.3"/>
    </reaction>
</comment>
<dbReference type="Gene3D" id="3.80.30.20">
    <property type="entry name" value="tm_1862 like domain"/>
    <property type="match status" value="1"/>
</dbReference>